<gene>
    <name evidence="1" type="ORF">HJG60_010649</name>
</gene>
<dbReference type="EMBL" id="JABVXQ010000004">
    <property type="protein sequence ID" value="KAF6114715.1"/>
    <property type="molecule type" value="Genomic_DNA"/>
</dbReference>
<dbReference type="Proteomes" id="UP000664940">
    <property type="component" value="Unassembled WGS sequence"/>
</dbReference>
<reference evidence="1 2" key="1">
    <citation type="journal article" date="2020" name="Nature">
        <title>Six reference-quality genomes reveal evolution of bat adaptations.</title>
        <authorList>
            <person name="Jebb D."/>
            <person name="Huang Z."/>
            <person name="Pippel M."/>
            <person name="Hughes G.M."/>
            <person name="Lavrichenko K."/>
            <person name="Devanna P."/>
            <person name="Winkler S."/>
            <person name="Jermiin L.S."/>
            <person name="Skirmuntt E.C."/>
            <person name="Katzourakis A."/>
            <person name="Burkitt-Gray L."/>
            <person name="Ray D.A."/>
            <person name="Sullivan K.A.M."/>
            <person name="Roscito J.G."/>
            <person name="Kirilenko B.M."/>
            <person name="Davalos L.M."/>
            <person name="Corthals A.P."/>
            <person name="Power M.L."/>
            <person name="Jones G."/>
            <person name="Ransome R.D."/>
            <person name="Dechmann D.K.N."/>
            <person name="Locatelli A.G."/>
            <person name="Puechmaille S.J."/>
            <person name="Fedrigo O."/>
            <person name="Jarvis E.D."/>
            <person name="Hiller M."/>
            <person name="Vernes S.C."/>
            <person name="Myers E.W."/>
            <person name="Teeling E.C."/>
        </authorList>
    </citation>
    <scope>NUCLEOTIDE SEQUENCE [LARGE SCALE GENOMIC DNA]</scope>
    <source>
        <strain evidence="1">Bat1K_MPI-CBG_1</strain>
    </source>
</reference>
<protein>
    <submittedName>
        <fullName evidence="1">Uncharacterized protein</fullName>
    </submittedName>
</protein>
<accession>A0A834EBG4</accession>
<sequence>MLMAKEAKFLPLSVQSLLVIKKKKKKKKLEGIGGDRLGVWEKGRLCRRCGSRRLVDEELESPRNSRGKSRILKSADAIGEMQVGAAADLGESQDPRGISWRQRSQRLAEESVCRPPLAQVEDRKLSSAFKPGEPTLF</sequence>
<dbReference type="AlphaFoldDB" id="A0A834EBG4"/>
<proteinExistence type="predicted"/>
<evidence type="ECO:0000313" key="1">
    <source>
        <dbReference type="EMBL" id="KAF6114715.1"/>
    </source>
</evidence>
<name>A0A834EBG4_9CHIR</name>
<comment type="caution">
    <text evidence="1">The sequence shown here is derived from an EMBL/GenBank/DDBJ whole genome shotgun (WGS) entry which is preliminary data.</text>
</comment>
<organism evidence="1 2">
    <name type="scientific">Phyllostomus discolor</name>
    <name type="common">pale spear-nosed bat</name>
    <dbReference type="NCBI Taxonomy" id="89673"/>
    <lineage>
        <taxon>Eukaryota</taxon>
        <taxon>Metazoa</taxon>
        <taxon>Chordata</taxon>
        <taxon>Craniata</taxon>
        <taxon>Vertebrata</taxon>
        <taxon>Euteleostomi</taxon>
        <taxon>Mammalia</taxon>
        <taxon>Eutheria</taxon>
        <taxon>Laurasiatheria</taxon>
        <taxon>Chiroptera</taxon>
        <taxon>Yangochiroptera</taxon>
        <taxon>Phyllostomidae</taxon>
        <taxon>Phyllostominae</taxon>
        <taxon>Phyllostomus</taxon>
    </lineage>
</organism>
<evidence type="ECO:0000313" key="2">
    <source>
        <dbReference type="Proteomes" id="UP000664940"/>
    </source>
</evidence>